<protein>
    <recommendedName>
        <fullName evidence="9">glutaryl-CoA dehydrogenase (ETF)</fullName>
        <ecNumber evidence="9">1.3.8.6</ecNumber>
    </recommendedName>
</protein>
<keyword evidence="3 11" id="KW-0285">Flavoprotein</keyword>
<dbReference type="AlphaFoldDB" id="A0AA41G3N3"/>
<dbReference type="Pfam" id="PF00441">
    <property type="entry name" value="Acyl-CoA_dh_1"/>
    <property type="match status" value="1"/>
</dbReference>
<dbReference type="InterPro" id="IPR009100">
    <property type="entry name" value="AcylCoA_DH/oxidase_NM_dom_sf"/>
</dbReference>
<keyword evidence="4 11" id="KW-0274">FAD</keyword>
<dbReference type="EC" id="1.3.8.6" evidence="9"/>
<dbReference type="InterPro" id="IPR013786">
    <property type="entry name" value="AcylCoA_DH/ox_N"/>
</dbReference>
<accession>A0AA41G3N3</accession>
<evidence type="ECO:0000256" key="2">
    <source>
        <dbReference type="ARBA" id="ARBA00009347"/>
    </source>
</evidence>
<sequence length="387" mass="42470">MIDYLGLEADLGEEERMVRDTAREFVESEVRPDVGTHWLDGTFPTDLIPQMGELGFYAPTIEEYDLPGISETAYGLLMQELEAGDSGVRSMASVQGALVMYPIHAYGSEAQKERWLPSLGRGERVGCFGLTEPEHGSDPASMETSAERDGDGYVLNGSKTWITNAPISDLALVWARDRSADGDPVRGFLVETDRDGVTTNEIDEKLSLRASITGEIALQNVRVPEGSVLPGVEGMKGPLSCLTQARYGIAWGTVGAARNCFETARAYATDREQFGRPVAGFQLQQEKLAEMATQITTGQLLAHRLADLKERGDLRPEQVSMAKRHNARMAREQSRVAREMLGGNGITADYPPMRHLTNMETVYTYEGTHDIHSLVLGHDLTGISAFE</sequence>
<comment type="similarity">
    <text evidence="2 11">Belongs to the acyl-CoA dehydrogenase family.</text>
</comment>
<feature type="domain" description="Acyl-CoA oxidase/dehydrogenase middle" evidence="13">
    <location>
        <begin position="127"/>
        <end position="221"/>
    </location>
</feature>
<dbReference type="InterPro" id="IPR046373">
    <property type="entry name" value="Acyl-CoA_Oxase/DH_mid-dom_sf"/>
</dbReference>
<dbReference type="GO" id="GO:0004361">
    <property type="term" value="F:glutaryl-CoA dehydrogenase activity"/>
    <property type="evidence" value="ECO:0007669"/>
    <property type="project" value="UniProtKB-EC"/>
</dbReference>
<evidence type="ECO:0000313" key="15">
    <source>
        <dbReference type="EMBL" id="MBV0903570.1"/>
    </source>
</evidence>
<evidence type="ECO:0000256" key="10">
    <source>
        <dbReference type="ARBA" id="ARBA00049493"/>
    </source>
</evidence>
<comment type="caution">
    <text evidence="15">The sequence shown here is derived from an EMBL/GenBank/DDBJ whole genome shotgun (WGS) entry which is preliminary data.</text>
</comment>
<dbReference type="PANTHER" id="PTHR42807:SF1">
    <property type="entry name" value="GLUTARYL-COA DEHYDROGENASE, MITOCHONDRIAL"/>
    <property type="match status" value="1"/>
</dbReference>
<dbReference type="GO" id="GO:0000062">
    <property type="term" value="F:fatty-acyl-CoA binding"/>
    <property type="evidence" value="ECO:0007669"/>
    <property type="project" value="TreeGrafter"/>
</dbReference>
<dbReference type="GO" id="GO:0033539">
    <property type="term" value="P:fatty acid beta-oxidation using acyl-CoA dehydrogenase"/>
    <property type="evidence" value="ECO:0007669"/>
    <property type="project" value="TreeGrafter"/>
</dbReference>
<dbReference type="Gene3D" id="1.10.540.10">
    <property type="entry name" value="Acyl-CoA dehydrogenase/oxidase, N-terminal domain"/>
    <property type="match status" value="1"/>
</dbReference>
<comment type="pathway">
    <text evidence="8">Amino-acid metabolism; tryptophan metabolism.</text>
</comment>
<comment type="pathway">
    <text evidence="7">Amino-acid metabolism; lysine degradation.</text>
</comment>
<dbReference type="Pfam" id="PF02771">
    <property type="entry name" value="Acyl-CoA_dh_N"/>
    <property type="match status" value="1"/>
</dbReference>
<reference evidence="15" key="1">
    <citation type="submission" date="2021-06" db="EMBL/GenBank/DDBJ databases">
        <title>New haloarchaea isolates fom saline soil.</title>
        <authorList>
            <person name="Duran-Viseras A."/>
            <person name="Sanchez-Porro C.S."/>
            <person name="Ventosa A."/>
        </authorList>
    </citation>
    <scope>NUCLEOTIDE SEQUENCE</scope>
    <source>
        <strain evidence="15">JCM 18369</strain>
    </source>
</reference>
<evidence type="ECO:0000313" key="16">
    <source>
        <dbReference type="Proteomes" id="UP001166304"/>
    </source>
</evidence>
<evidence type="ECO:0000256" key="9">
    <source>
        <dbReference type="ARBA" id="ARBA00039033"/>
    </source>
</evidence>
<dbReference type="InterPro" id="IPR006089">
    <property type="entry name" value="Acyl-CoA_DH_CS"/>
</dbReference>
<dbReference type="EMBL" id="JAHQXE010000006">
    <property type="protein sequence ID" value="MBV0903570.1"/>
    <property type="molecule type" value="Genomic_DNA"/>
</dbReference>
<proteinExistence type="inferred from homology"/>
<dbReference type="GO" id="GO:0050660">
    <property type="term" value="F:flavin adenine dinucleotide binding"/>
    <property type="evidence" value="ECO:0007669"/>
    <property type="project" value="InterPro"/>
</dbReference>
<dbReference type="InterPro" id="IPR036250">
    <property type="entry name" value="AcylCo_DH-like_C"/>
</dbReference>
<keyword evidence="16" id="KW-1185">Reference proteome</keyword>
<organism evidence="15 16">
    <name type="scientific">Haloarcula salina</name>
    <dbReference type="NCBI Taxonomy" id="1429914"/>
    <lineage>
        <taxon>Archaea</taxon>
        <taxon>Methanobacteriati</taxon>
        <taxon>Methanobacteriota</taxon>
        <taxon>Stenosarchaea group</taxon>
        <taxon>Halobacteria</taxon>
        <taxon>Halobacteriales</taxon>
        <taxon>Haloarculaceae</taxon>
        <taxon>Haloarcula</taxon>
    </lineage>
</organism>
<dbReference type="SUPFAM" id="SSF56645">
    <property type="entry name" value="Acyl-CoA dehydrogenase NM domain-like"/>
    <property type="match status" value="1"/>
</dbReference>
<comment type="cofactor">
    <cofactor evidence="1 11">
        <name>FAD</name>
        <dbReference type="ChEBI" id="CHEBI:57692"/>
    </cofactor>
</comment>
<name>A0AA41G3N3_9EURY</name>
<dbReference type="GO" id="GO:0046949">
    <property type="term" value="P:fatty-acyl-CoA biosynthetic process"/>
    <property type="evidence" value="ECO:0007669"/>
    <property type="project" value="TreeGrafter"/>
</dbReference>
<evidence type="ECO:0000259" key="14">
    <source>
        <dbReference type="Pfam" id="PF02771"/>
    </source>
</evidence>
<evidence type="ECO:0000256" key="8">
    <source>
        <dbReference type="ARBA" id="ARBA00037927"/>
    </source>
</evidence>
<evidence type="ECO:0000256" key="1">
    <source>
        <dbReference type="ARBA" id="ARBA00001974"/>
    </source>
</evidence>
<evidence type="ECO:0000256" key="6">
    <source>
        <dbReference type="ARBA" id="ARBA00023002"/>
    </source>
</evidence>
<evidence type="ECO:0000259" key="12">
    <source>
        <dbReference type="Pfam" id="PF00441"/>
    </source>
</evidence>
<dbReference type="InterPro" id="IPR052033">
    <property type="entry name" value="Glutaryl-CoA_DH_mitochondrial"/>
</dbReference>
<feature type="domain" description="Acyl-CoA dehydrogenase/oxidase C-terminal" evidence="12">
    <location>
        <begin position="234"/>
        <end position="377"/>
    </location>
</feature>
<dbReference type="PROSITE" id="PS00073">
    <property type="entry name" value="ACYL_COA_DH_2"/>
    <property type="match status" value="1"/>
</dbReference>
<evidence type="ECO:0000256" key="5">
    <source>
        <dbReference type="ARBA" id="ARBA00022946"/>
    </source>
</evidence>
<keyword evidence="6 11" id="KW-0560">Oxidoreductase</keyword>
<feature type="domain" description="Acyl-CoA dehydrogenase/oxidase N-terminal" evidence="14">
    <location>
        <begin position="13"/>
        <end position="123"/>
    </location>
</feature>
<evidence type="ECO:0000256" key="7">
    <source>
        <dbReference type="ARBA" id="ARBA00037899"/>
    </source>
</evidence>
<evidence type="ECO:0000256" key="4">
    <source>
        <dbReference type="ARBA" id="ARBA00022827"/>
    </source>
</evidence>
<keyword evidence="5" id="KW-0809">Transit peptide</keyword>
<gene>
    <name evidence="15" type="ORF">KTS37_17440</name>
</gene>
<evidence type="ECO:0000256" key="11">
    <source>
        <dbReference type="RuleBase" id="RU362125"/>
    </source>
</evidence>
<dbReference type="Proteomes" id="UP001166304">
    <property type="component" value="Unassembled WGS sequence"/>
</dbReference>
<dbReference type="InterPro" id="IPR037069">
    <property type="entry name" value="AcylCoA_DH/ox_N_sf"/>
</dbReference>
<dbReference type="SUPFAM" id="SSF47203">
    <property type="entry name" value="Acyl-CoA dehydrogenase C-terminal domain-like"/>
    <property type="match status" value="1"/>
</dbReference>
<dbReference type="Gene3D" id="2.40.110.10">
    <property type="entry name" value="Butyryl-CoA Dehydrogenase, subunit A, domain 2"/>
    <property type="match status" value="1"/>
</dbReference>
<dbReference type="RefSeq" id="WP_162414620.1">
    <property type="nucleotide sequence ID" value="NZ_JAHQXE010000006.1"/>
</dbReference>
<evidence type="ECO:0000259" key="13">
    <source>
        <dbReference type="Pfam" id="PF02770"/>
    </source>
</evidence>
<dbReference type="InterPro" id="IPR006091">
    <property type="entry name" value="Acyl-CoA_Oxase/DH_mid-dom"/>
</dbReference>
<dbReference type="PANTHER" id="PTHR42807">
    <property type="entry name" value="GLUTARYL-COA DEHYDROGENASE, MITOCHONDRIAL"/>
    <property type="match status" value="1"/>
</dbReference>
<comment type="catalytic activity">
    <reaction evidence="10">
        <text>glutaryl-CoA + oxidized [electron-transfer flavoprotein] + 2 H(+) = (2E)-butenoyl-CoA + reduced [electron-transfer flavoprotein] + CO2</text>
        <dbReference type="Rhea" id="RHEA:13389"/>
        <dbReference type="Rhea" id="RHEA-COMP:10685"/>
        <dbReference type="Rhea" id="RHEA-COMP:10686"/>
        <dbReference type="ChEBI" id="CHEBI:15378"/>
        <dbReference type="ChEBI" id="CHEBI:16526"/>
        <dbReference type="ChEBI" id="CHEBI:57332"/>
        <dbReference type="ChEBI" id="CHEBI:57378"/>
        <dbReference type="ChEBI" id="CHEBI:57692"/>
        <dbReference type="ChEBI" id="CHEBI:58307"/>
        <dbReference type="EC" id="1.3.8.6"/>
    </reaction>
</comment>
<evidence type="ECO:0000256" key="3">
    <source>
        <dbReference type="ARBA" id="ARBA00022630"/>
    </source>
</evidence>
<dbReference type="InterPro" id="IPR009075">
    <property type="entry name" value="AcylCo_DH/oxidase_C"/>
</dbReference>
<dbReference type="Pfam" id="PF02770">
    <property type="entry name" value="Acyl-CoA_dh_M"/>
    <property type="match status" value="1"/>
</dbReference>
<dbReference type="Gene3D" id="1.20.140.10">
    <property type="entry name" value="Butyryl-CoA Dehydrogenase, subunit A, domain 3"/>
    <property type="match status" value="1"/>
</dbReference>